<dbReference type="SMART" id="SM00458">
    <property type="entry name" value="RICIN"/>
    <property type="match status" value="1"/>
</dbReference>
<evidence type="ECO:0000256" key="1">
    <source>
        <dbReference type="ARBA" id="ARBA00001255"/>
    </source>
</evidence>
<reference evidence="14 15" key="1">
    <citation type="submission" date="2024-03" db="EMBL/GenBank/DDBJ databases">
        <title>A high-quality draft genome sequence of Diaporthe vaccinii, a causative agent of upright dieback and viscid rot disease in cranberry plants.</title>
        <authorList>
            <person name="Sarrasin M."/>
            <person name="Lang B.F."/>
            <person name="Burger G."/>
        </authorList>
    </citation>
    <scope>NUCLEOTIDE SEQUENCE [LARGE SCALE GENOMIC DNA]</scope>
    <source>
        <strain evidence="14 15">IS7</strain>
    </source>
</reference>
<comment type="subcellular location">
    <subcellularLocation>
        <location evidence="3">Secreted</location>
    </subcellularLocation>
</comment>
<sequence length="601" mass="65484">MEAGLLLPSHSGTSNGALGPVHCLSLMTLSPRHRLGQSDPAPGNPSRSMMLLAMAQLLFAGPAAAGFNPPGVLSPLPPMGFNNWARYMGGLNESLFVDTAEAMISRGLLTAGYNRLNLDDEWSLMERLPNGSMAWDEAKFPRGLPWLTDFIKSKGFIPGIYTDAGLKSCASYPGAYGYEEIDARDFVNWGFEYLKLDGCNMPDTTEGTYRRVYGKWHDILASMWPKQMIFSESAPAYFAEASNLSSWYAVMEWVPQYGELARHSRDSLVWNSTNYWPDITGWDSVMFNYGQEVRLARFQRPGYFNDPDFLNVDHFDYTLTEKRSHFALWCSLSAPLILSTDLLNITDAEVEYLTNRDLIAVDQDPLVQQATLVSQDGTWDVLTKSLYNGDRLVTVLNRGNVNVSGDIEVSWARIGIFPDELPTPSSINVKDLWTNQTTSIPLEAGGIKASVVPRGTAVFRLSNPSAGGGIRTIPTGLIFNTYSLHCLTDSSSGAVTWSNCSGTDAQVWRVKADGHVSSLLSTKKCLAADTNGQLASRESGCAAGKENRWDYFVSGNLINGASGLCLTENQAAAGGNATATVTGCGYLTNEQVVALPVGVAL</sequence>
<dbReference type="InterPro" id="IPR041233">
    <property type="entry name" value="Melibiase_C"/>
</dbReference>
<keyword evidence="7" id="KW-0732">Signal</keyword>
<dbReference type="SUPFAM" id="SSF51011">
    <property type="entry name" value="Glycosyl hydrolase domain"/>
    <property type="match status" value="1"/>
</dbReference>
<dbReference type="Pfam" id="PF17801">
    <property type="entry name" value="Melibiase_C"/>
    <property type="match status" value="1"/>
</dbReference>
<dbReference type="InterPro" id="IPR000772">
    <property type="entry name" value="Ricin_B_lectin"/>
</dbReference>
<comment type="function">
    <text evidence="2">Hydrolyzes a variety of simple alpha-D-galactoside as well as more complex molecules such as oligosaccharides and polysaccharides.</text>
</comment>
<organism evidence="14 15">
    <name type="scientific">Diaporthe vaccinii</name>
    <dbReference type="NCBI Taxonomy" id="105482"/>
    <lineage>
        <taxon>Eukaryota</taxon>
        <taxon>Fungi</taxon>
        <taxon>Dikarya</taxon>
        <taxon>Ascomycota</taxon>
        <taxon>Pezizomycotina</taxon>
        <taxon>Sordariomycetes</taxon>
        <taxon>Sordariomycetidae</taxon>
        <taxon>Diaporthales</taxon>
        <taxon>Diaporthaceae</taxon>
        <taxon>Diaporthe</taxon>
        <taxon>Diaporthe eres species complex</taxon>
    </lineage>
</organism>
<keyword evidence="10" id="KW-0325">Glycoprotein</keyword>
<dbReference type="PANTHER" id="PTHR11452">
    <property type="entry name" value="ALPHA-GALACTOSIDASE/ALPHA-N-ACETYLGALACTOSAMINIDASE"/>
    <property type="match status" value="1"/>
</dbReference>
<dbReference type="Gene3D" id="2.60.40.1180">
    <property type="entry name" value="Golgi alpha-mannosidase II"/>
    <property type="match status" value="1"/>
</dbReference>
<dbReference type="SUPFAM" id="SSF50370">
    <property type="entry name" value="Ricin B-like lectins"/>
    <property type="match status" value="1"/>
</dbReference>
<evidence type="ECO:0000256" key="8">
    <source>
        <dbReference type="ARBA" id="ARBA00022734"/>
    </source>
</evidence>
<accession>A0ABR4EUM2</accession>
<evidence type="ECO:0000313" key="15">
    <source>
        <dbReference type="Proteomes" id="UP001600888"/>
    </source>
</evidence>
<evidence type="ECO:0000256" key="4">
    <source>
        <dbReference type="ARBA" id="ARBA00009743"/>
    </source>
</evidence>
<evidence type="ECO:0000256" key="3">
    <source>
        <dbReference type="ARBA" id="ARBA00004613"/>
    </source>
</evidence>
<dbReference type="PANTHER" id="PTHR11452:SF91">
    <property type="entry name" value="ALPHA-GALACTOSIDASE A-RELATED"/>
    <property type="match status" value="1"/>
</dbReference>
<keyword evidence="9 12" id="KW-0378">Hydrolase</keyword>
<dbReference type="Proteomes" id="UP001600888">
    <property type="component" value="Unassembled WGS sequence"/>
</dbReference>
<dbReference type="PROSITE" id="PS50231">
    <property type="entry name" value="RICIN_B_LECTIN"/>
    <property type="match status" value="1"/>
</dbReference>
<dbReference type="CDD" id="cd14792">
    <property type="entry name" value="GH27"/>
    <property type="match status" value="1"/>
</dbReference>
<keyword evidence="8" id="KW-0430">Lectin</keyword>
<dbReference type="CDD" id="cd23425">
    <property type="entry name" value="beta-trefoil_Ricin_AglA"/>
    <property type="match status" value="1"/>
</dbReference>
<gene>
    <name evidence="14" type="ORF">FJTKL_07360</name>
</gene>
<evidence type="ECO:0000313" key="14">
    <source>
        <dbReference type="EMBL" id="KAL2286147.1"/>
    </source>
</evidence>
<protein>
    <recommendedName>
        <fullName evidence="5 12">Alpha-galactosidase</fullName>
        <ecNumber evidence="5 12">3.2.1.22</ecNumber>
    </recommendedName>
    <alternativeName>
        <fullName evidence="12">Melibiase</fullName>
    </alternativeName>
</protein>
<evidence type="ECO:0000256" key="5">
    <source>
        <dbReference type="ARBA" id="ARBA00012755"/>
    </source>
</evidence>
<keyword evidence="11 12" id="KW-0326">Glycosidase</keyword>
<comment type="catalytic activity">
    <reaction evidence="1 12">
        <text>Hydrolysis of terminal, non-reducing alpha-D-galactose residues in alpha-D-galactosides, including galactose oligosaccharides, galactomannans and galactolipids.</text>
        <dbReference type="EC" id="3.2.1.22"/>
    </reaction>
</comment>
<evidence type="ECO:0000256" key="12">
    <source>
        <dbReference type="RuleBase" id="RU361168"/>
    </source>
</evidence>
<evidence type="ECO:0000256" key="7">
    <source>
        <dbReference type="ARBA" id="ARBA00022729"/>
    </source>
</evidence>
<dbReference type="SUPFAM" id="SSF51445">
    <property type="entry name" value="(Trans)glycosidases"/>
    <property type="match status" value="1"/>
</dbReference>
<evidence type="ECO:0000256" key="9">
    <source>
        <dbReference type="ARBA" id="ARBA00022801"/>
    </source>
</evidence>
<evidence type="ECO:0000256" key="10">
    <source>
        <dbReference type="ARBA" id="ARBA00023180"/>
    </source>
</evidence>
<evidence type="ECO:0000256" key="6">
    <source>
        <dbReference type="ARBA" id="ARBA00022525"/>
    </source>
</evidence>
<evidence type="ECO:0000259" key="13">
    <source>
        <dbReference type="SMART" id="SM00458"/>
    </source>
</evidence>
<dbReference type="Pfam" id="PF00652">
    <property type="entry name" value="Ricin_B_lectin"/>
    <property type="match status" value="1"/>
</dbReference>
<dbReference type="PRINTS" id="PR00740">
    <property type="entry name" value="GLHYDRLASE27"/>
</dbReference>
<dbReference type="Gene3D" id="3.20.20.70">
    <property type="entry name" value="Aldolase class I"/>
    <property type="match status" value="1"/>
</dbReference>
<evidence type="ECO:0000256" key="2">
    <source>
        <dbReference type="ARBA" id="ARBA00003969"/>
    </source>
</evidence>
<keyword evidence="12" id="KW-1015">Disulfide bond</keyword>
<dbReference type="InterPro" id="IPR035992">
    <property type="entry name" value="Ricin_B-like_lectins"/>
</dbReference>
<dbReference type="InterPro" id="IPR017853">
    <property type="entry name" value="GH"/>
</dbReference>
<dbReference type="InterPro" id="IPR013785">
    <property type="entry name" value="Aldolase_TIM"/>
</dbReference>
<feature type="domain" description="Ricin B lectin" evidence="13">
    <location>
        <begin position="473"/>
        <end position="595"/>
    </location>
</feature>
<comment type="caution">
    <text evidence="14">The sequence shown here is derived from an EMBL/GenBank/DDBJ whole genome shotgun (WGS) entry which is preliminary data.</text>
</comment>
<proteinExistence type="inferred from homology"/>
<dbReference type="EC" id="3.2.1.22" evidence="5 12"/>
<keyword evidence="15" id="KW-1185">Reference proteome</keyword>
<dbReference type="EMBL" id="JBAWTH010000026">
    <property type="protein sequence ID" value="KAL2286147.1"/>
    <property type="molecule type" value="Genomic_DNA"/>
</dbReference>
<comment type="similarity">
    <text evidence="4 12">Belongs to the glycosyl hydrolase 27 family.</text>
</comment>
<name>A0ABR4EUM2_9PEZI</name>
<evidence type="ECO:0000256" key="11">
    <source>
        <dbReference type="ARBA" id="ARBA00023295"/>
    </source>
</evidence>
<dbReference type="InterPro" id="IPR013780">
    <property type="entry name" value="Glyco_hydro_b"/>
</dbReference>
<dbReference type="InterPro" id="IPR002241">
    <property type="entry name" value="Glyco_hydro_27"/>
</dbReference>
<keyword evidence="6" id="KW-0964">Secreted</keyword>
<dbReference type="Pfam" id="PF16499">
    <property type="entry name" value="Melibiase_2"/>
    <property type="match status" value="1"/>
</dbReference>
<dbReference type="Gene3D" id="2.80.10.50">
    <property type="match status" value="1"/>
</dbReference>